<keyword evidence="5" id="KW-0460">Magnesium</keyword>
<evidence type="ECO:0000256" key="4">
    <source>
        <dbReference type="ARBA" id="ARBA00022801"/>
    </source>
</evidence>
<dbReference type="GO" id="GO:0005737">
    <property type="term" value="C:cytoplasm"/>
    <property type="evidence" value="ECO:0007669"/>
    <property type="project" value="TreeGrafter"/>
</dbReference>
<dbReference type="RefSeq" id="WP_016456572.1">
    <property type="nucleotide sequence ID" value="NZ_KE150269.1"/>
</dbReference>
<dbReference type="AlphaFoldDB" id="S2WHW3"/>
<evidence type="ECO:0000256" key="2">
    <source>
        <dbReference type="ARBA" id="ARBA00005582"/>
    </source>
</evidence>
<dbReference type="GO" id="GO:0016818">
    <property type="term" value="F:hydrolase activity, acting on acid anhydrides, in phosphorus-containing anhydrides"/>
    <property type="evidence" value="ECO:0007669"/>
    <property type="project" value="TreeGrafter"/>
</dbReference>
<evidence type="ECO:0000256" key="1">
    <source>
        <dbReference type="ARBA" id="ARBA00001946"/>
    </source>
</evidence>
<gene>
    <name evidence="7" type="ORF">HMPREF9306_01765</name>
</gene>
<proteinExistence type="inferred from homology"/>
<name>S2WHW3_9ACTN</name>
<comment type="cofactor">
    <cofactor evidence="1">
        <name>Mg(2+)</name>
        <dbReference type="ChEBI" id="CHEBI:18420"/>
    </cofactor>
</comment>
<sequence length="166" mass="18573">MVYQPDLTTLGFVLSRDRQSVLMVHRIARESDEQLGKWNGLGGKVEPGEDVWSGLARELREEAGIKATSMQLRGTVSWPGFHSDGGDVFGMIFIVDEYEGQPDAASEEGPLEWKKISEIPNLPMFEGDKYFVPLVFDPEVSSFHLVIPYEFGEPTGWSGHIERIGD</sequence>
<keyword evidence="4" id="KW-0378">Hydrolase</keyword>
<dbReference type="InterPro" id="IPR000086">
    <property type="entry name" value="NUDIX_hydrolase_dom"/>
</dbReference>
<dbReference type="Proteomes" id="UP000014417">
    <property type="component" value="Unassembled WGS sequence"/>
</dbReference>
<reference evidence="7 8" key="1">
    <citation type="submission" date="2013-04" db="EMBL/GenBank/DDBJ databases">
        <title>The Genome Sequence of Propionimicrobium lymphophilum ACS-093-V-SCH5.</title>
        <authorList>
            <consortium name="The Broad Institute Genomics Platform"/>
            <person name="Earl A."/>
            <person name="Ward D."/>
            <person name="Feldgarden M."/>
            <person name="Gevers D."/>
            <person name="Saerens B."/>
            <person name="Vaneechoutte M."/>
            <person name="Walker B."/>
            <person name="Young S."/>
            <person name="Zeng Q."/>
            <person name="Gargeya S."/>
            <person name="Fitzgerald M."/>
            <person name="Haas B."/>
            <person name="Abouelleil A."/>
            <person name="Allen A.W."/>
            <person name="Alvarado L."/>
            <person name="Arachchi H.M."/>
            <person name="Berlin A.M."/>
            <person name="Chapman S.B."/>
            <person name="Gainer-Dewar J."/>
            <person name="Goldberg J."/>
            <person name="Griggs A."/>
            <person name="Gujja S."/>
            <person name="Hansen M."/>
            <person name="Howarth C."/>
            <person name="Imamovic A."/>
            <person name="Ireland A."/>
            <person name="Larimer J."/>
            <person name="McCowan C."/>
            <person name="Murphy C."/>
            <person name="Pearson M."/>
            <person name="Poon T.W."/>
            <person name="Priest M."/>
            <person name="Roberts A."/>
            <person name="Saif S."/>
            <person name="Shea T."/>
            <person name="Sisk P."/>
            <person name="Sykes S."/>
            <person name="Wortman J."/>
            <person name="Nusbaum C."/>
            <person name="Birren B."/>
        </authorList>
    </citation>
    <scope>NUCLEOTIDE SEQUENCE [LARGE SCALE GENOMIC DNA]</scope>
    <source>
        <strain evidence="7 8">ACS-093-V-SCH5</strain>
    </source>
</reference>
<dbReference type="PANTHER" id="PTHR43758:SF2">
    <property type="entry name" value="OXIDIZED PURINE NUCLEOSIDE TRIPHOSPHATE HYDROLASE"/>
    <property type="match status" value="1"/>
</dbReference>
<dbReference type="PANTHER" id="PTHR43758">
    <property type="entry name" value="7,8-DIHYDRO-8-OXOGUANINE TRIPHOSPHATASE"/>
    <property type="match status" value="1"/>
</dbReference>
<keyword evidence="3" id="KW-0479">Metal-binding</keyword>
<evidence type="ECO:0000259" key="6">
    <source>
        <dbReference type="PROSITE" id="PS51462"/>
    </source>
</evidence>
<dbReference type="PROSITE" id="PS51462">
    <property type="entry name" value="NUDIX"/>
    <property type="match status" value="1"/>
</dbReference>
<dbReference type="CDD" id="cd18886">
    <property type="entry name" value="NUDIX_MutT_Nudt1"/>
    <property type="match status" value="1"/>
</dbReference>
<dbReference type="EMBL" id="AGZR01000009">
    <property type="protein sequence ID" value="EPD32197.1"/>
    <property type="molecule type" value="Genomic_DNA"/>
</dbReference>
<dbReference type="STRING" id="883161.HMPREF9306_01765"/>
<protein>
    <recommendedName>
        <fullName evidence="6">Nudix hydrolase domain-containing protein</fullName>
    </recommendedName>
</protein>
<dbReference type="InterPro" id="IPR020084">
    <property type="entry name" value="NUDIX_hydrolase_CS"/>
</dbReference>
<dbReference type="Pfam" id="PF00293">
    <property type="entry name" value="NUDIX"/>
    <property type="match status" value="1"/>
</dbReference>
<accession>S2WHW3</accession>
<dbReference type="SUPFAM" id="SSF55811">
    <property type="entry name" value="Nudix"/>
    <property type="match status" value="1"/>
</dbReference>
<dbReference type="Gene3D" id="3.90.79.10">
    <property type="entry name" value="Nucleoside Triphosphate Pyrophosphohydrolase"/>
    <property type="match status" value="1"/>
</dbReference>
<dbReference type="OrthoDB" id="9800186at2"/>
<keyword evidence="8" id="KW-1185">Reference proteome</keyword>
<dbReference type="InterPro" id="IPR015797">
    <property type="entry name" value="NUDIX_hydrolase-like_dom_sf"/>
</dbReference>
<dbReference type="GO" id="GO:0046872">
    <property type="term" value="F:metal ion binding"/>
    <property type="evidence" value="ECO:0007669"/>
    <property type="project" value="UniProtKB-KW"/>
</dbReference>
<dbReference type="PATRIC" id="fig|883161.3.peg.1754"/>
<comment type="caution">
    <text evidence="7">The sequence shown here is derived from an EMBL/GenBank/DDBJ whole genome shotgun (WGS) entry which is preliminary data.</text>
</comment>
<feature type="domain" description="Nudix hydrolase" evidence="6">
    <location>
        <begin position="4"/>
        <end position="137"/>
    </location>
</feature>
<dbReference type="HOGENOM" id="CLU_037162_11_2_11"/>
<dbReference type="PROSITE" id="PS00893">
    <property type="entry name" value="NUDIX_BOX"/>
    <property type="match status" value="1"/>
</dbReference>
<organism evidence="7 8">
    <name type="scientific">Propionimicrobium lymphophilum ACS-093-V-SCH5</name>
    <dbReference type="NCBI Taxonomy" id="883161"/>
    <lineage>
        <taxon>Bacteria</taxon>
        <taxon>Bacillati</taxon>
        <taxon>Actinomycetota</taxon>
        <taxon>Actinomycetes</taxon>
        <taxon>Propionibacteriales</taxon>
        <taxon>Propionibacteriaceae</taxon>
        <taxon>Propionimicrobium</taxon>
    </lineage>
</organism>
<comment type="similarity">
    <text evidence="2">Belongs to the Nudix hydrolase family.</text>
</comment>
<evidence type="ECO:0000256" key="3">
    <source>
        <dbReference type="ARBA" id="ARBA00022723"/>
    </source>
</evidence>
<evidence type="ECO:0000256" key="5">
    <source>
        <dbReference type="ARBA" id="ARBA00022842"/>
    </source>
</evidence>
<evidence type="ECO:0000313" key="7">
    <source>
        <dbReference type="EMBL" id="EPD32197.1"/>
    </source>
</evidence>
<evidence type="ECO:0000313" key="8">
    <source>
        <dbReference type="Proteomes" id="UP000014417"/>
    </source>
</evidence>